<evidence type="ECO:0000256" key="3">
    <source>
        <dbReference type="ARBA" id="ARBA00010617"/>
    </source>
</evidence>
<dbReference type="EMBL" id="KV425961">
    <property type="protein sequence ID" value="KZV95209.1"/>
    <property type="molecule type" value="Genomic_DNA"/>
</dbReference>
<dbReference type="CDD" id="cd11065">
    <property type="entry name" value="CYP64-like"/>
    <property type="match status" value="1"/>
</dbReference>
<evidence type="ECO:0000256" key="7">
    <source>
        <dbReference type="ARBA" id="ARBA00023004"/>
    </source>
</evidence>
<dbReference type="OrthoDB" id="1055148at2759"/>
<evidence type="ECO:0000256" key="2">
    <source>
        <dbReference type="ARBA" id="ARBA00005179"/>
    </source>
</evidence>
<protein>
    <submittedName>
        <fullName evidence="11">Cytochrome P450</fullName>
    </submittedName>
</protein>
<dbReference type="PRINTS" id="PR00385">
    <property type="entry name" value="P450"/>
</dbReference>
<dbReference type="PRINTS" id="PR00463">
    <property type="entry name" value="EP450I"/>
</dbReference>
<keyword evidence="5 9" id="KW-0479">Metal-binding</keyword>
<evidence type="ECO:0000256" key="5">
    <source>
        <dbReference type="ARBA" id="ARBA00022723"/>
    </source>
</evidence>
<gene>
    <name evidence="11" type="ORF">EXIGLDRAFT_610890</name>
</gene>
<evidence type="ECO:0000256" key="1">
    <source>
        <dbReference type="ARBA" id="ARBA00001971"/>
    </source>
</evidence>
<evidence type="ECO:0000256" key="8">
    <source>
        <dbReference type="ARBA" id="ARBA00023033"/>
    </source>
</evidence>
<dbReference type="PANTHER" id="PTHR46300">
    <property type="entry name" value="P450, PUTATIVE (EUROFUNG)-RELATED-RELATED"/>
    <property type="match status" value="1"/>
</dbReference>
<dbReference type="Gene3D" id="1.10.630.10">
    <property type="entry name" value="Cytochrome P450"/>
    <property type="match status" value="1"/>
</dbReference>
<dbReference type="GO" id="GO:0005506">
    <property type="term" value="F:iron ion binding"/>
    <property type="evidence" value="ECO:0007669"/>
    <property type="project" value="InterPro"/>
</dbReference>
<dbReference type="InterPro" id="IPR001128">
    <property type="entry name" value="Cyt_P450"/>
</dbReference>
<keyword evidence="12" id="KW-1185">Reference proteome</keyword>
<name>A0A166AU55_EXIGL</name>
<evidence type="ECO:0000256" key="6">
    <source>
        <dbReference type="ARBA" id="ARBA00023002"/>
    </source>
</evidence>
<keyword evidence="4 9" id="KW-0349">Heme</keyword>
<evidence type="ECO:0000256" key="9">
    <source>
        <dbReference type="PIRSR" id="PIRSR602401-1"/>
    </source>
</evidence>
<reference evidence="11 12" key="1">
    <citation type="journal article" date="2016" name="Mol. Biol. Evol.">
        <title>Comparative Genomics of Early-Diverging Mushroom-Forming Fungi Provides Insights into the Origins of Lignocellulose Decay Capabilities.</title>
        <authorList>
            <person name="Nagy L.G."/>
            <person name="Riley R."/>
            <person name="Tritt A."/>
            <person name="Adam C."/>
            <person name="Daum C."/>
            <person name="Floudas D."/>
            <person name="Sun H."/>
            <person name="Yadav J.S."/>
            <person name="Pangilinan J."/>
            <person name="Larsson K.H."/>
            <person name="Matsuura K."/>
            <person name="Barry K."/>
            <person name="Labutti K."/>
            <person name="Kuo R."/>
            <person name="Ohm R.A."/>
            <person name="Bhattacharya S.S."/>
            <person name="Shirouzu T."/>
            <person name="Yoshinaga Y."/>
            <person name="Martin F.M."/>
            <person name="Grigoriev I.V."/>
            <person name="Hibbett D.S."/>
        </authorList>
    </citation>
    <scope>NUCLEOTIDE SEQUENCE [LARGE SCALE GENOMIC DNA]</scope>
    <source>
        <strain evidence="11 12">HHB12029</strain>
    </source>
</reference>
<dbReference type="PROSITE" id="PS00086">
    <property type="entry name" value="CYTOCHROME_P450"/>
    <property type="match status" value="1"/>
</dbReference>
<feature type="binding site" description="axial binding residue" evidence="9">
    <location>
        <position position="440"/>
    </location>
    <ligand>
        <name>heme</name>
        <dbReference type="ChEBI" id="CHEBI:30413"/>
    </ligand>
    <ligandPart>
        <name>Fe</name>
        <dbReference type="ChEBI" id="CHEBI:18248"/>
    </ligandPart>
</feature>
<comment type="cofactor">
    <cofactor evidence="1 9">
        <name>heme</name>
        <dbReference type="ChEBI" id="CHEBI:30413"/>
    </cofactor>
</comment>
<comment type="pathway">
    <text evidence="2">Secondary metabolite biosynthesis.</text>
</comment>
<evidence type="ECO:0000256" key="4">
    <source>
        <dbReference type="ARBA" id="ARBA00022617"/>
    </source>
</evidence>
<dbReference type="GO" id="GO:0020037">
    <property type="term" value="F:heme binding"/>
    <property type="evidence" value="ECO:0007669"/>
    <property type="project" value="InterPro"/>
</dbReference>
<dbReference type="InterPro" id="IPR017972">
    <property type="entry name" value="Cyt_P450_CS"/>
</dbReference>
<dbReference type="Pfam" id="PF00067">
    <property type="entry name" value="p450"/>
    <property type="match status" value="1"/>
</dbReference>
<organism evidence="11 12">
    <name type="scientific">Exidia glandulosa HHB12029</name>
    <dbReference type="NCBI Taxonomy" id="1314781"/>
    <lineage>
        <taxon>Eukaryota</taxon>
        <taxon>Fungi</taxon>
        <taxon>Dikarya</taxon>
        <taxon>Basidiomycota</taxon>
        <taxon>Agaricomycotina</taxon>
        <taxon>Agaricomycetes</taxon>
        <taxon>Auriculariales</taxon>
        <taxon>Exidiaceae</taxon>
        <taxon>Exidia</taxon>
    </lineage>
</organism>
<keyword evidence="7 9" id="KW-0408">Iron</keyword>
<dbReference type="SUPFAM" id="SSF48264">
    <property type="entry name" value="Cytochrome P450"/>
    <property type="match status" value="1"/>
</dbReference>
<evidence type="ECO:0000313" key="11">
    <source>
        <dbReference type="EMBL" id="KZV95209.1"/>
    </source>
</evidence>
<dbReference type="GO" id="GO:0004497">
    <property type="term" value="F:monooxygenase activity"/>
    <property type="evidence" value="ECO:0007669"/>
    <property type="project" value="UniProtKB-KW"/>
</dbReference>
<dbReference type="InParanoid" id="A0A166AU55"/>
<dbReference type="GO" id="GO:0016705">
    <property type="term" value="F:oxidoreductase activity, acting on paired donors, with incorporation or reduction of molecular oxygen"/>
    <property type="evidence" value="ECO:0007669"/>
    <property type="project" value="InterPro"/>
</dbReference>
<evidence type="ECO:0000313" key="12">
    <source>
        <dbReference type="Proteomes" id="UP000077266"/>
    </source>
</evidence>
<dbReference type="AlphaFoldDB" id="A0A166AU55"/>
<dbReference type="InterPro" id="IPR002401">
    <property type="entry name" value="Cyt_P450_E_grp-I"/>
</dbReference>
<evidence type="ECO:0000256" key="10">
    <source>
        <dbReference type="RuleBase" id="RU000461"/>
    </source>
</evidence>
<accession>A0A166AU55</accession>
<dbReference type="InterPro" id="IPR050364">
    <property type="entry name" value="Cytochrome_P450_fung"/>
</dbReference>
<sequence>MDRPFVVLALFGAAALVVARLTRRTRRPLPPGPKPRWIVGNLFDMPSDSQWMRFAEWSELYGEITYVEVFGQPIVILNSLSACKELLEKRGATSSGRPIGIMHELMNMHKVRAGMTSMQDDPFWRYERRLTHAAFGPQSVQEYYPIQEAQSVRFLQKLLEPDVNCKKELRYAIGQTLFEVAYGLSPEQYFDEFMEMSDTLLRSFLEATIPGKFLVEMIPFLRCFPSWLPGAGFKRYAEGVSKVSDRHSTIYFEMVKTAWKPPIPPDEAEEALKWAAAFMYLGMYSTNMSAQGMTLVLRIAGIDTTDQTVAKFIIAIQTHPDAQRKAQEELDRVVGTGRLPTIADRDDLPYLQALIKEVLRWHPGVATGIPHRFTQDEVYKGYLIPKNTTQYRNIARQANDGTLLARPDEFIPERFLHTDPGFESLPDPSEIVFGFGRRVCPGRHVADGTVFLMISRLLATYWISSPQDKDGQCPDVQIDWSGVDAVRYVHAVRLAYNAHERASYPNPMAPRFTPRSPGAIDLIKVADTML</sequence>
<dbReference type="Proteomes" id="UP000077266">
    <property type="component" value="Unassembled WGS sequence"/>
</dbReference>
<comment type="similarity">
    <text evidence="3 10">Belongs to the cytochrome P450 family.</text>
</comment>
<keyword evidence="6 10" id="KW-0560">Oxidoreductase</keyword>
<dbReference type="STRING" id="1314781.A0A166AU55"/>
<dbReference type="PANTHER" id="PTHR46300:SF7">
    <property type="entry name" value="P450, PUTATIVE (EUROFUNG)-RELATED"/>
    <property type="match status" value="1"/>
</dbReference>
<proteinExistence type="inferred from homology"/>
<dbReference type="InterPro" id="IPR036396">
    <property type="entry name" value="Cyt_P450_sf"/>
</dbReference>
<keyword evidence="8 10" id="KW-0503">Monooxygenase</keyword>